<keyword evidence="3" id="KW-1185">Reference proteome</keyword>
<dbReference type="AlphaFoldDB" id="A0A2N5XX24"/>
<keyword evidence="1" id="KW-1133">Transmembrane helix</keyword>
<dbReference type="EMBL" id="PKUQ01000001">
    <property type="protein sequence ID" value="PLW79061.1"/>
    <property type="molecule type" value="Genomic_DNA"/>
</dbReference>
<evidence type="ECO:0000313" key="2">
    <source>
        <dbReference type="EMBL" id="PLW79061.1"/>
    </source>
</evidence>
<organism evidence="2 3">
    <name type="scientific">Cohaesibacter celericrescens</name>
    <dbReference type="NCBI Taxonomy" id="2067669"/>
    <lineage>
        <taxon>Bacteria</taxon>
        <taxon>Pseudomonadati</taxon>
        <taxon>Pseudomonadota</taxon>
        <taxon>Alphaproteobacteria</taxon>
        <taxon>Hyphomicrobiales</taxon>
        <taxon>Cohaesibacteraceae</taxon>
    </lineage>
</organism>
<keyword evidence="1" id="KW-0812">Transmembrane</keyword>
<sequence>MLVTLILSAVITGFAALSGWLIIPLALSYGIIAVEQADTIYSNAFALLASIWILLNVVPFCWIMWQAYGQNTDKDN</sequence>
<reference evidence="2 3" key="1">
    <citation type="submission" date="2018-01" db="EMBL/GenBank/DDBJ databases">
        <title>The draft genome sequence of Cohaesibacter sp. H1304.</title>
        <authorList>
            <person name="Wang N.-N."/>
            <person name="Du Z.-J."/>
        </authorList>
    </citation>
    <scope>NUCLEOTIDE SEQUENCE [LARGE SCALE GENOMIC DNA]</scope>
    <source>
        <strain evidence="2 3">H1304</strain>
    </source>
</reference>
<accession>A0A2N5XX24</accession>
<name>A0A2N5XX24_9HYPH</name>
<evidence type="ECO:0000313" key="3">
    <source>
        <dbReference type="Proteomes" id="UP000234881"/>
    </source>
</evidence>
<dbReference type="Proteomes" id="UP000234881">
    <property type="component" value="Unassembled WGS sequence"/>
</dbReference>
<protein>
    <submittedName>
        <fullName evidence="2">Uncharacterized protein</fullName>
    </submittedName>
</protein>
<keyword evidence="1" id="KW-0472">Membrane</keyword>
<evidence type="ECO:0000256" key="1">
    <source>
        <dbReference type="SAM" id="Phobius"/>
    </source>
</evidence>
<proteinExistence type="predicted"/>
<feature type="transmembrane region" description="Helical" evidence="1">
    <location>
        <begin position="6"/>
        <end position="32"/>
    </location>
</feature>
<gene>
    <name evidence="2" type="ORF">C0081_02185</name>
</gene>
<comment type="caution">
    <text evidence="2">The sequence shown here is derived from an EMBL/GenBank/DDBJ whole genome shotgun (WGS) entry which is preliminary data.</text>
</comment>
<feature type="transmembrane region" description="Helical" evidence="1">
    <location>
        <begin position="44"/>
        <end position="65"/>
    </location>
</feature>